<dbReference type="PANTHER" id="PTHR22807">
    <property type="entry name" value="NOP2 YEAST -RELATED NOL1/NOP2/FMU SUN DOMAIN-CONTAINING"/>
    <property type="match status" value="1"/>
</dbReference>
<evidence type="ECO:0000313" key="17">
    <source>
        <dbReference type="EMBL" id="CUB06333.1"/>
    </source>
</evidence>
<dbReference type="InterPro" id="IPR023267">
    <property type="entry name" value="RCMT"/>
</dbReference>
<dbReference type="NCBIfam" id="NF008149">
    <property type="entry name" value="PRK10901.1"/>
    <property type="match status" value="1"/>
</dbReference>
<evidence type="ECO:0000256" key="9">
    <source>
        <dbReference type="ARBA" id="ARBA00022691"/>
    </source>
</evidence>
<dbReference type="InterPro" id="IPR054728">
    <property type="entry name" value="RsmB-like_ferredoxin"/>
</dbReference>
<dbReference type="Pfam" id="PF22458">
    <property type="entry name" value="RsmF-B_ferredox"/>
    <property type="match status" value="1"/>
</dbReference>
<protein>
    <recommendedName>
        <fullName evidence="4">16S rRNA (cytosine(967)-C(5))-methyltransferase</fullName>
        <ecNumber evidence="4">2.1.1.176</ecNumber>
    </recommendedName>
    <alternativeName>
        <fullName evidence="11">16S rRNA m5C967 methyltransferase</fullName>
    </alternativeName>
    <alternativeName>
        <fullName evidence="12">rRNA (cytosine-C(5)-)-methyltransferase RsmB</fullName>
    </alternativeName>
</protein>
<evidence type="ECO:0000256" key="15">
    <source>
        <dbReference type="SAM" id="MobiDB-lite"/>
    </source>
</evidence>
<feature type="domain" description="SAM-dependent MTase RsmB/NOP-type" evidence="16">
    <location>
        <begin position="228"/>
        <end position="488"/>
    </location>
</feature>
<evidence type="ECO:0000256" key="7">
    <source>
        <dbReference type="ARBA" id="ARBA00022603"/>
    </source>
</evidence>
<evidence type="ECO:0000256" key="3">
    <source>
        <dbReference type="ARBA" id="ARBA00007494"/>
    </source>
</evidence>
<evidence type="ECO:0000256" key="12">
    <source>
        <dbReference type="ARBA" id="ARBA00031088"/>
    </source>
</evidence>
<dbReference type="PRINTS" id="PR02008">
    <property type="entry name" value="RCMTFAMILY"/>
</dbReference>
<keyword evidence="5" id="KW-0963">Cytoplasm</keyword>
<dbReference type="GO" id="GO:0008649">
    <property type="term" value="F:rRNA methyltransferase activity"/>
    <property type="evidence" value="ECO:0007669"/>
    <property type="project" value="InterPro"/>
</dbReference>
<evidence type="ECO:0000256" key="8">
    <source>
        <dbReference type="ARBA" id="ARBA00022679"/>
    </source>
</evidence>
<dbReference type="InterPro" id="IPR029063">
    <property type="entry name" value="SAM-dependent_MTases_sf"/>
</dbReference>
<organism evidence="17 18">
    <name type="scientific">Tepidiphilus thermophilus</name>
    <dbReference type="NCBI Taxonomy" id="876478"/>
    <lineage>
        <taxon>Bacteria</taxon>
        <taxon>Pseudomonadati</taxon>
        <taxon>Pseudomonadota</taxon>
        <taxon>Hydrogenophilia</taxon>
        <taxon>Hydrogenophilales</taxon>
        <taxon>Hydrogenophilaceae</taxon>
        <taxon>Tepidiphilus</taxon>
    </lineage>
</organism>
<dbReference type="InterPro" id="IPR018314">
    <property type="entry name" value="RsmB/NOL1/NOP2-like_CS"/>
</dbReference>
<keyword evidence="18" id="KW-1185">Reference proteome</keyword>
<dbReference type="FunFam" id="3.40.50.150:FF:000022">
    <property type="entry name" value="Ribosomal RNA small subunit methyltransferase B"/>
    <property type="match status" value="1"/>
</dbReference>
<evidence type="ECO:0000256" key="13">
    <source>
        <dbReference type="ARBA" id="ARBA00047283"/>
    </source>
</evidence>
<feature type="binding site" evidence="14">
    <location>
        <position position="338"/>
    </location>
    <ligand>
        <name>S-adenosyl-L-methionine</name>
        <dbReference type="ChEBI" id="CHEBI:59789"/>
    </ligand>
</feature>
<evidence type="ECO:0000256" key="5">
    <source>
        <dbReference type="ARBA" id="ARBA00022490"/>
    </source>
</evidence>
<evidence type="ECO:0000256" key="10">
    <source>
        <dbReference type="ARBA" id="ARBA00022884"/>
    </source>
</evidence>
<dbReference type="InterPro" id="IPR004573">
    <property type="entry name" value="rRNA_ssu_MeTfrase_B"/>
</dbReference>
<keyword evidence="8 14" id="KW-0808">Transferase</keyword>
<dbReference type="NCBIfam" id="TIGR00563">
    <property type="entry name" value="rsmB"/>
    <property type="match status" value="1"/>
</dbReference>
<keyword evidence="10 14" id="KW-0694">RNA-binding</keyword>
<keyword evidence="6" id="KW-0698">rRNA processing</keyword>
<dbReference type="InterPro" id="IPR035926">
    <property type="entry name" value="NusB-like_sf"/>
</dbReference>
<evidence type="ECO:0000256" key="11">
    <source>
        <dbReference type="ARBA" id="ARBA00030399"/>
    </source>
</evidence>
<keyword evidence="9 14" id="KW-0949">S-adenosyl-L-methionine</keyword>
<evidence type="ECO:0000256" key="1">
    <source>
        <dbReference type="ARBA" id="ARBA00002724"/>
    </source>
</evidence>
<keyword evidence="7 14" id="KW-0489">Methyltransferase</keyword>
<dbReference type="RefSeq" id="WP_198288991.1">
    <property type="nucleotide sequence ID" value="NZ_CYHH01000003.1"/>
</dbReference>
<feature type="active site" description="Nucleophile" evidence="14">
    <location>
        <position position="436"/>
    </location>
</feature>
<comment type="function">
    <text evidence="1">Specifically methylates the cytosine at position 967 (m5C967) of 16S rRNA.</text>
</comment>
<reference evidence="18" key="1">
    <citation type="submission" date="2015-08" db="EMBL/GenBank/DDBJ databases">
        <authorList>
            <person name="Babu N.S."/>
            <person name="Beckwith C.J."/>
            <person name="Beseler K.G."/>
            <person name="Brison A."/>
            <person name="Carone J.V."/>
            <person name="Caskin T.P."/>
            <person name="Diamond M."/>
            <person name="Durham M.E."/>
            <person name="Foxe J.M."/>
            <person name="Go M."/>
            <person name="Henderson B.A."/>
            <person name="Jones I.B."/>
            <person name="McGettigan J.A."/>
            <person name="Micheletti S.J."/>
            <person name="Nasrallah M.E."/>
            <person name="Ortiz D."/>
            <person name="Piller C.R."/>
            <person name="Privatt S.R."/>
            <person name="Schneider S.L."/>
            <person name="Sharp S."/>
            <person name="Smith T.C."/>
            <person name="Stanton J.D."/>
            <person name="Ullery H.E."/>
            <person name="Wilson R.J."/>
            <person name="Serrano M.G."/>
            <person name="Buck G."/>
            <person name="Lee V."/>
            <person name="Wang Y."/>
            <person name="Carvalho R."/>
            <person name="Voegtly L."/>
            <person name="Shi R."/>
            <person name="Duckworth R."/>
            <person name="Johnson A."/>
            <person name="Loviza R."/>
            <person name="Walstead R."/>
            <person name="Shah Z."/>
            <person name="Kiflezghi M."/>
            <person name="Wade K."/>
            <person name="Ball S.L."/>
            <person name="Bradley K.W."/>
            <person name="Asai D.J."/>
            <person name="Bowman C.A."/>
            <person name="Russell D.A."/>
            <person name="Pope W.H."/>
            <person name="Jacobs-Sera D."/>
            <person name="Hendrix R.W."/>
            <person name="Hatfull G.F."/>
        </authorList>
    </citation>
    <scope>NUCLEOTIDE SEQUENCE [LARGE SCALE GENOMIC DNA]</scope>
    <source>
        <strain evidence="18">JCM 19170</strain>
    </source>
</reference>
<dbReference type="CDD" id="cd02440">
    <property type="entry name" value="AdoMet_MTases"/>
    <property type="match status" value="1"/>
</dbReference>
<dbReference type="GO" id="GO:0003723">
    <property type="term" value="F:RNA binding"/>
    <property type="evidence" value="ECO:0007669"/>
    <property type="project" value="UniProtKB-UniRule"/>
</dbReference>
<feature type="binding site" evidence="14">
    <location>
        <begin position="316"/>
        <end position="322"/>
    </location>
    <ligand>
        <name>S-adenosyl-L-methionine</name>
        <dbReference type="ChEBI" id="CHEBI:59789"/>
    </ligand>
</feature>
<dbReference type="PROSITE" id="PS01153">
    <property type="entry name" value="NOL1_NOP2_SUN"/>
    <property type="match status" value="1"/>
</dbReference>
<dbReference type="SUPFAM" id="SSF48013">
    <property type="entry name" value="NusB-like"/>
    <property type="match status" value="1"/>
</dbReference>
<dbReference type="PANTHER" id="PTHR22807:SF61">
    <property type="entry name" value="NOL1_NOP2_SUN FAMILY PROTEIN _ ANTITERMINATION NUSB DOMAIN-CONTAINING PROTEIN"/>
    <property type="match status" value="1"/>
</dbReference>
<sequence length="489" mass="54027">MNERPRASTDRNVSRETSGRRDKPSRAREGSSARHGRGEATREAEVDPRTLAGAIELAAQVIDQVVAGHNALEHYHALRAAHPVTEPGAWGRVRDLAWSALRDYGWGRWVLARLAPRGVPEPVLAPLLVALSALRDGPRDAHALTHQSVSCVRLRQERLAGFANALLRTFLREREALHPEALAEAARASASVPASMPEVQDAAVAHFRHPRWWIDKVRAQHPLDWERILHAGNTHPPMGLRLNRRRIDEAEALARFAAAGIAVRRAGPMALLLERPMPVAKVPGIAEGWVSPQDVGAQFAARLLAPLDGERVLDACAAPGGKSAHLLELADIELTAVDVEETRLAPLRRALARLGVAAKVLRGDARHPARWWDGRPFDAILADVPCSGSGVARRHPDIKWLRRTEDVAGFARQQREILDGLWPLLKPGGRLLYATCSIFAEENEEQVRVFVKRHRDARLVPLDGERETLALLPDETHDGFFYALLRKTA</sequence>
<name>A0A0K6ITB0_9PROT</name>
<comment type="similarity">
    <text evidence="3 14">Belongs to the class I-like SAM-binding methyltransferase superfamily. RsmB/NOP family.</text>
</comment>
<dbReference type="Gene3D" id="3.30.70.1170">
    <property type="entry name" value="Sun protein, domain 3"/>
    <property type="match status" value="1"/>
</dbReference>
<evidence type="ECO:0000256" key="2">
    <source>
        <dbReference type="ARBA" id="ARBA00004496"/>
    </source>
</evidence>
<proteinExistence type="inferred from homology"/>
<feature type="region of interest" description="Disordered" evidence="15">
    <location>
        <begin position="1"/>
        <end position="47"/>
    </location>
</feature>
<dbReference type="SUPFAM" id="SSF53335">
    <property type="entry name" value="S-adenosyl-L-methionine-dependent methyltransferases"/>
    <property type="match status" value="1"/>
</dbReference>
<dbReference type="Gene3D" id="3.40.50.150">
    <property type="entry name" value="Vaccinia Virus protein VP39"/>
    <property type="match status" value="1"/>
</dbReference>
<dbReference type="PROSITE" id="PS51686">
    <property type="entry name" value="SAM_MT_RSMB_NOP"/>
    <property type="match status" value="1"/>
</dbReference>
<comment type="catalytic activity">
    <reaction evidence="13">
        <text>cytidine(967) in 16S rRNA + S-adenosyl-L-methionine = 5-methylcytidine(967) in 16S rRNA + S-adenosyl-L-homocysteine + H(+)</text>
        <dbReference type="Rhea" id="RHEA:42748"/>
        <dbReference type="Rhea" id="RHEA-COMP:10219"/>
        <dbReference type="Rhea" id="RHEA-COMP:10220"/>
        <dbReference type="ChEBI" id="CHEBI:15378"/>
        <dbReference type="ChEBI" id="CHEBI:57856"/>
        <dbReference type="ChEBI" id="CHEBI:59789"/>
        <dbReference type="ChEBI" id="CHEBI:74483"/>
        <dbReference type="ChEBI" id="CHEBI:82748"/>
        <dbReference type="EC" id="2.1.1.176"/>
    </reaction>
</comment>
<dbReference type="Proteomes" id="UP000182108">
    <property type="component" value="Unassembled WGS sequence"/>
</dbReference>
<evidence type="ECO:0000313" key="18">
    <source>
        <dbReference type="Proteomes" id="UP000182108"/>
    </source>
</evidence>
<dbReference type="AlphaFoldDB" id="A0A0K6ITB0"/>
<gene>
    <name evidence="17" type="ORF">Ga0061068_103102</name>
</gene>
<dbReference type="Pfam" id="PF01189">
    <property type="entry name" value="Methyltr_RsmB-F"/>
    <property type="match status" value="1"/>
</dbReference>
<evidence type="ECO:0000256" key="6">
    <source>
        <dbReference type="ARBA" id="ARBA00022552"/>
    </source>
</evidence>
<feature type="binding site" evidence="14">
    <location>
        <position position="364"/>
    </location>
    <ligand>
        <name>S-adenosyl-L-methionine</name>
        <dbReference type="ChEBI" id="CHEBI:59789"/>
    </ligand>
</feature>
<feature type="binding site" evidence="14">
    <location>
        <position position="383"/>
    </location>
    <ligand>
        <name>S-adenosyl-L-methionine</name>
        <dbReference type="ChEBI" id="CHEBI:59789"/>
    </ligand>
</feature>
<evidence type="ECO:0000256" key="4">
    <source>
        <dbReference type="ARBA" id="ARBA00012140"/>
    </source>
</evidence>
<dbReference type="EC" id="2.1.1.176" evidence="4"/>
<dbReference type="Gene3D" id="1.10.940.10">
    <property type="entry name" value="NusB-like"/>
    <property type="match status" value="1"/>
</dbReference>
<comment type="subcellular location">
    <subcellularLocation>
        <location evidence="2">Cytoplasm</location>
    </subcellularLocation>
</comment>
<evidence type="ECO:0000256" key="14">
    <source>
        <dbReference type="PROSITE-ProRule" id="PRU01023"/>
    </source>
</evidence>
<dbReference type="GO" id="GO:0005737">
    <property type="term" value="C:cytoplasm"/>
    <property type="evidence" value="ECO:0007669"/>
    <property type="project" value="UniProtKB-SubCell"/>
</dbReference>
<dbReference type="EMBL" id="CYHH01000003">
    <property type="protein sequence ID" value="CUB06333.1"/>
    <property type="molecule type" value="Genomic_DNA"/>
</dbReference>
<dbReference type="InterPro" id="IPR001678">
    <property type="entry name" value="MeTrfase_RsmB-F_NOP2_dom"/>
</dbReference>
<dbReference type="InterPro" id="IPR049560">
    <property type="entry name" value="MeTrfase_RsmB-F_NOP2_cat"/>
</dbReference>
<accession>A0A0K6ITB0</accession>
<evidence type="ECO:0000259" key="16">
    <source>
        <dbReference type="PROSITE" id="PS51686"/>
    </source>
</evidence>